<evidence type="ECO:0000313" key="1">
    <source>
        <dbReference type="EMBL" id="GMN25780.1"/>
    </source>
</evidence>
<sequence>MYIVSCGNRDIRRLRSLDHHRASETLDFSDECRDLQHVSFSDTTKLLGLAAAEAATMTAVSLQI</sequence>
<evidence type="ECO:0000313" key="2">
    <source>
        <dbReference type="Proteomes" id="UP001187192"/>
    </source>
</evidence>
<protein>
    <submittedName>
        <fullName evidence="1">Uncharacterized protein</fullName>
    </submittedName>
</protein>
<proteinExistence type="predicted"/>
<organism evidence="1 2">
    <name type="scientific">Ficus carica</name>
    <name type="common">Common fig</name>
    <dbReference type="NCBI Taxonomy" id="3494"/>
    <lineage>
        <taxon>Eukaryota</taxon>
        <taxon>Viridiplantae</taxon>
        <taxon>Streptophyta</taxon>
        <taxon>Embryophyta</taxon>
        <taxon>Tracheophyta</taxon>
        <taxon>Spermatophyta</taxon>
        <taxon>Magnoliopsida</taxon>
        <taxon>eudicotyledons</taxon>
        <taxon>Gunneridae</taxon>
        <taxon>Pentapetalae</taxon>
        <taxon>rosids</taxon>
        <taxon>fabids</taxon>
        <taxon>Rosales</taxon>
        <taxon>Moraceae</taxon>
        <taxon>Ficeae</taxon>
        <taxon>Ficus</taxon>
    </lineage>
</organism>
<name>A0AA88CPE8_FICCA</name>
<keyword evidence="2" id="KW-1185">Reference proteome</keyword>
<reference evidence="1" key="1">
    <citation type="submission" date="2023-07" db="EMBL/GenBank/DDBJ databases">
        <title>draft genome sequence of fig (Ficus carica).</title>
        <authorList>
            <person name="Takahashi T."/>
            <person name="Nishimura K."/>
        </authorList>
    </citation>
    <scope>NUCLEOTIDE SEQUENCE</scope>
</reference>
<gene>
    <name evidence="1" type="ORF">TIFTF001_049238</name>
</gene>
<comment type="caution">
    <text evidence="1">The sequence shown here is derived from an EMBL/GenBank/DDBJ whole genome shotgun (WGS) entry which is preliminary data.</text>
</comment>
<dbReference type="Proteomes" id="UP001187192">
    <property type="component" value="Unassembled WGS sequence"/>
</dbReference>
<dbReference type="EMBL" id="BTGU01006947">
    <property type="protein sequence ID" value="GMN25780.1"/>
    <property type="molecule type" value="Genomic_DNA"/>
</dbReference>
<accession>A0AA88CPE8</accession>
<dbReference type="AlphaFoldDB" id="A0AA88CPE8"/>